<feature type="transmembrane region" description="Helical" evidence="1">
    <location>
        <begin position="220"/>
        <end position="238"/>
    </location>
</feature>
<feature type="transmembrane region" description="Helical" evidence="1">
    <location>
        <begin position="133"/>
        <end position="155"/>
    </location>
</feature>
<sequence>MFVKLSLAFLLLSVFIFVAINVKNQFLPSVTSVLMHILANKTTVQIFILSCMLIITSSPLFAVTAMFLYTGKYLYYNNLEFLCRYKIFSKTMALHYGTMCLLHSILTFMMVSYDEQNLTAPVFYLKQIAYSNGIYTLFITLISTSLKIPFVTYLIELALLYDSGLNIKPILSKTHFLFMLYLTVFMFSFFVEYKFEHVYMTYITQKYNGYIAQLDTLTDTTYSMIMFGCFYSAALNFYKIW</sequence>
<keyword evidence="1" id="KW-0472">Membrane</keyword>
<evidence type="ECO:0000256" key="1">
    <source>
        <dbReference type="SAM" id="Phobius"/>
    </source>
</evidence>
<protein>
    <submittedName>
        <fullName evidence="2">Uncharacterized protein</fullName>
    </submittedName>
</protein>
<dbReference type="EMBL" id="MNPJ01000019">
    <property type="protein sequence ID" value="OQS54526.1"/>
    <property type="molecule type" value="Genomic_DNA"/>
</dbReference>
<feature type="transmembrane region" description="Helical" evidence="1">
    <location>
        <begin position="45"/>
        <end position="71"/>
    </location>
</feature>
<keyword evidence="1" id="KW-0812">Transmembrane</keyword>
<reference evidence="2 3" key="1">
    <citation type="journal article" date="2017" name="Environ. Microbiol.">
        <title>Decay of the glycolytic pathway and adaptation to intranuclear parasitism within Enterocytozoonidae microsporidia.</title>
        <authorList>
            <person name="Wiredu Boakye D."/>
            <person name="Jaroenlak P."/>
            <person name="Prachumwat A."/>
            <person name="Williams T.A."/>
            <person name="Bateman K.S."/>
            <person name="Itsathitphaisarn O."/>
            <person name="Sritunyalucksana K."/>
            <person name="Paszkiewicz K.H."/>
            <person name="Moore K.A."/>
            <person name="Stentiford G.D."/>
            <person name="Williams B.A."/>
        </authorList>
    </citation>
    <scope>NUCLEOTIDE SEQUENCE [LARGE SCALE GENOMIC DNA]</scope>
    <source>
        <strain evidence="2 3">TH1</strain>
    </source>
</reference>
<gene>
    <name evidence="2" type="ORF">EHP00_33</name>
</gene>
<accession>A0A1W0E5N9</accession>
<keyword evidence="3" id="KW-1185">Reference proteome</keyword>
<dbReference type="Proteomes" id="UP000192758">
    <property type="component" value="Unassembled WGS sequence"/>
</dbReference>
<dbReference type="AlphaFoldDB" id="A0A1W0E5N9"/>
<dbReference type="VEuPathDB" id="MicrosporidiaDB:EHP00_33"/>
<feature type="transmembrane region" description="Helical" evidence="1">
    <location>
        <begin position="92"/>
        <end position="113"/>
    </location>
</feature>
<keyword evidence="1" id="KW-1133">Transmembrane helix</keyword>
<proteinExistence type="predicted"/>
<evidence type="ECO:0000313" key="2">
    <source>
        <dbReference type="EMBL" id="OQS54526.1"/>
    </source>
</evidence>
<dbReference type="OrthoDB" id="10482130at2759"/>
<name>A0A1W0E5N9_9MICR</name>
<feature type="transmembrane region" description="Helical" evidence="1">
    <location>
        <begin position="176"/>
        <end position="195"/>
    </location>
</feature>
<organism evidence="2 3">
    <name type="scientific">Ecytonucleospora hepatopenaei</name>
    <dbReference type="NCBI Taxonomy" id="646526"/>
    <lineage>
        <taxon>Eukaryota</taxon>
        <taxon>Fungi</taxon>
        <taxon>Fungi incertae sedis</taxon>
        <taxon>Microsporidia</taxon>
        <taxon>Enterocytozoonidae</taxon>
        <taxon>Ecytonucleospora</taxon>
    </lineage>
</organism>
<comment type="caution">
    <text evidence="2">The sequence shown here is derived from an EMBL/GenBank/DDBJ whole genome shotgun (WGS) entry which is preliminary data.</text>
</comment>
<evidence type="ECO:0000313" key="3">
    <source>
        <dbReference type="Proteomes" id="UP000192758"/>
    </source>
</evidence>